<feature type="modified residue" description="4-aspartylphosphate" evidence="2">
    <location>
        <position position="58"/>
    </location>
</feature>
<organism evidence="4 5">
    <name type="scientific">Candidatus Terasakiella magnetica</name>
    <dbReference type="NCBI Taxonomy" id="1867952"/>
    <lineage>
        <taxon>Bacteria</taxon>
        <taxon>Pseudomonadati</taxon>
        <taxon>Pseudomonadota</taxon>
        <taxon>Alphaproteobacteria</taxon>
        <taxon>Rhodospirillales</taxon>
        <taxon>Terasakiellaceae</taxon>
        <taxon>Terasakiella</taxon>
    </lineage>
</organism>
<keyword evidence="1 2" id="KW-0597">Phosphoprotein</keyword>
<dbReference type="STRING" id="1867952.MTBPR1_80087"/>
<evidence type="ECO:0000256" key="2">
    <source>
        <dbReference type="PROSITE-ProRule" id="PRU00169"/>
    </source>
</evidence>
<dbReference type="Proteomes" id="UP000231658">
    <property type="component" value="Unassembled WGS sequence"/>
</dbReference>
<evidence type="ECO:0000313" key="4">
    <source>
        <dbReference type="EMBL" id="SCA58033.1"/>
    </source>
</evidence>
<dbReference type="SMART" id="SM00448">
    <property type="entry name" value="REC"/>
    <property type="match status" value="1"/>
</dbReference>
<dbReference type="EMBL" id="FLYE01000047">
    <property type="protein sequence ID" value="SCA58033.1"/>
    <property type="molecule type" value="Genomic_DNA"/>
</dbReference>
<dbReference type="PROSITE" id="PS50110">
    <property type="entry name" value="RESPONSE_REGULATORY"/>
    <property type="match status" value="1"/>
</dbReference>
<dbReference type="InterPro" id="IPR001789">
    <property type="entry name" value="Sig_transdc_resp-reg_receiver"/>
</dbReference>
<evidence type="ECO:0000259" key="3">
    <source>
        <dbReference type="PROSITE" id="PS50110"/>
    </source>
</evidence>
<evidence type="ECO:0000313" key="5">
    <source>
        <dbReference type="Proteomes" id="UP000231658"/>
    </source>
</evidence>
<gene>
    <name evidence="4" type="ORF">MTBPR1_80087</name>
</gene>
<dbReference type="InterPro" id="IPR050595">
    <property type="entry name" value="Bact_response_regulator"/>
</dbReference>
<proteinExistence type="predicted"/>
<dbReference type="RefSeq" id="WP_069190037.1">
    <property type="nucleotide sequence ID" value="NZ_FLYE01000047.1"/>
</dbReference>
<dbReference type="AlphaFoldDB" id="A0A1C3RLD5"/>
<dbReference type="PANTHER" id="PTHR44591">
    <property type="entry name" value="STRESS RESPONSE REGULATOR PROTEIN 1"/>
    <property type="match status" value="1"/>
</dbReference>
<sequence length="130" mass="15062">MADLPHILFVDDEEHILRAIKRRLHYGNVQWKFSFADRATKAVEILNGETPVDVVVTDHMMPRFNGYELVMYILAEHKEVSPIILSGNCDKLHREEFDRLDVPFFEKPLPTNELIDTITTLLNEKEKASA</sequence>
<keyword evidence="5" id="KW-1185">Reference proteome</keyword>
<dbReference type="GO" id="GO:0000160">
    <property type="term" value="P:phosphorelay signal transduction system"/>
    <property type="evidence" value="ECO:0007669"/>
    <property type="project" value="InterPro"/>
</dbReference>
<accession>A0A1C3RLD5</accession>
<evidence type="ECO:0000256" key="1">
    <source>
        <dbReference type="ARBA" id="ARBA00022553"/>
    </source>
</evidence>
<reference evidence="4 5" key="1">
    <citation type="submission" date="2016-07" db="EMBL/GenBank/DDBJ databases">
        <authorList>
            <person name="Lefevre C.T."/>
        </authorList>
    </citation>
    <scope>NUCLEOTIDE SEQUENCE [LARGE SCALE GENOMIC DNA]</scope>
    <source>
        <strain evidence="4">PR1</strain>
    </source>
</reference>
<dbReference type="InterPro" id="IPR011006">
    <property type="entry name" value="CheY-like_superfamily"/>
</dbReference>
<protein>
    <recommendedName>
        <fullName evidence="3">Response regulatory domain-containing protein</fullName>
    </recommendedName>
</protein>
<dbReference type="PANTHER" id="PTHR44591:SF3">
    <property type="entry name" value="RESPONSE REGULATORY DOMAIN-CONTAINING PROTEIN"/>
    <property type="match status" value="1"/>
</dbReference>
<feature type="domain" description="Response regulatory" evidence="3">
    <location>
        <begin position="6"/>
        <end position="122"/>
    </location>
</feature>
<dbReference type="OrthoDB" id="9784719at2"/>
<dbReference type="SUPFAM" id="SSF52172">
    <property type="entry name" value="CheY-like"/>
    <property type="match status" value="1"/>
</dbReference>
<dbReference type="Gene3D" id="3.40.50.2300">
    <property type="match status" value="1"/>
</dbReference>
<dbReference type="Pfam" id="PF00072">
    <property type="entry name" value="Response_reg"/>
    <property type="match status" value="1"/>
</dbReference>
<name>A0A1C3RLD5_9PROT</name>